<dbReference type="CDD" id="cd16655">
    <property type="entry name" value="RING-Ubox_WDSUB1-like"/>
    <property type="match status" value="1"/>
</dbReference>
<comment type="caution">
    <text evidence="15">The sequence shown here is derived from an EMBL/GenBank/DDBJ whole genome shotgun (WGS) entry which is preliminary data.</text>
</comment>
<comment type="catalytic activity">
    <reaction evidence="1">
        <text>S-ubiquitinyl-[E2 ubiquitin-conjugating enzyme]-L-cysteine + [acceptor protein]-L-lysine = [E2 ubiquitin-conjugating enzyme]-L-cysteine + N(6)-ubiquitinyl-[acceptor protein]-L-lysine.</text>
        <dbReference type="EC" id="2.3.2.27"/>
    </reaction>
</comment>
<organism evidence="15 16">
    <name type="scientific">Malus baccata</name>
    <name type="common">Siberian crab apple</name>
    <name type="synonym">Pyrus baccata</name>
    <dbReference type="NCBI Taxonomy" id="106549"/>
    <lineage>
        <taxon>Eukaryota</taxon>
        <taxon>Viridiplantae</taxon>
        <taxon>Streptophyta</taxon>
        <taxon>Embryophyta</taxon>
        <taxon>Tracheophyta</taxon>
        <taxon>Spermatophyta</taxon>
        <taxon>Magnoliopsida</taxon>
        <taxon>eudicotyledons</taxon>
        <taxon>Gunneridae</taxon>
        <taxon>Pentapetalae</taxon>
        <taxon>rosids</taxon>
        <taxon>fabids</taxon>
        <taxon>Rosales</taxon>
        <taxon>Rosaceae</taxon>
        <taxon>Amygdaloideae</taxon>
        <taxon>Maleae</taxon>
        <taxon>Malus</taxon>
    </lineage>
</organism>
<dbReference type="SUPFAM" id="SSF57850">
    <property type="entry name" value="RING/U-box"/>
    <property type="match status" value="1"/>
</dbReference>
<dbReference type="InterPro" id="IPR051348">
    <property type="entry name" value="U-box_ubiquitin_ligases"/>
</dbReference>
<dbReference type="InterPro" id="IPR011009">
    <property type="entry name" value="Kinase-like_dom_sf"/>
</dbReference>
<feature type="region of interest" description="Disordered" evidence="12">
    <location>
        <begin position="454"/>
        <end position="484"/>
    </location>
</feature>
<evidence type="ECO:0000256" key="5">
    <source>
        <dbReference type="ARBA" id="ARBA00022679"/>
    </source>
</evidence>
<keyword evidence="5" id="KW-0808">Transferase</keyword>
<dbReference type="InterPro" id="IPR008271">
    <property type="entry name" value="Ser/Thr_kinase_AS"/>
</dbReference>
<dbReference type="AlphaFoldDB" id="A0A540N701"/>
<dbReference type="UniPathway" id="UPA00143"/>
<dbReference type="InterPro" id="IPR003613">
    <property type="entry name" value="Ubox_domain"/>
</dbReference>
<evidence type="ECO:0000259" key="13">
    <source>
        <dbReference type="PROSITE" id="PS50011"/>
    </source>
</evidence>
<feature type="compositionally biased region" description="Polar residues" evidence="12">
    <location>
        <begin position="7"/>
        <end position="19"/>
    </location>
</feature>
<feature type="domain" description="Protein kinase" evidence="13">
    <location>
        <begin position="661"/>
        <end position="940"/>
    </location>
</feature>
<dbReference type="SMART" id="SM00504">
    <property type="entry name" value="Ubox"/>
    <property type="match status" value="1"/>
</dbReference>
<dbReference type="InterPro" id="IPR013083">
    <property type="entry name" value="Znf_RING/FYVE/PHD"/>
</dbReference>
<dbReference type="Gene3D" id="3.30.200.20">
    <property type="entry name" value="Phosphorylase Kinase, domain 1"/>
    <property type="match status" value="1"/>
</dbReference>
<keyword evidence="11" id="KW-0175">Coiled coil</keyword>
<dbReference type="SMART" id="SM00220">
    <property type="entry name" value="S_TKc"/>
    <property type="match status" value="1"/>
</dbReference>
<sequence length="1019" mass="114594">MTPHFWSHSQTVDPTSLQPQEAMRAESAHREREREGLSRREPKQSVSTDNQDKQSNLDDLIISIATFKNHHPLCVSSFIHLFVLALLVHFREWRVEFRFLGLGVLCHRVSGLGKKFNLSDWVLLAIAVVSSVPAIAQPTERIRYPEISAYMARGGEIVEEPVAVVRIIEDMIYVAVGKDVKDSKSTLVWAVHNSGGKKICILHVHQPAQMIPLMGTRFPASSLKDQEVRAYREIERQHMNKILDDYLRICRQMGIRAEKIHTEMDCIEKGIVELISQLGIRKLVMGAAADKHHSRKMMDLRSKKAIYVCQQAPVSCHIQFICKGHLIHTREGNSDGLDTEVPLLRPSPNTDIEQSPLHFRSQSVTIKRNNRPKLTNPAQDLFRRVRSINLGNGSSTTDVTYTDGTDGVSTPRSSYEPGASPVEWDQVSSRSVSGYSTGSSAGLGDLALIQYEKAEGSENGSSDSRSLSHFKDLNHSSPPSVLDGNVDDTLYDHLEQAMSEAENAKRDAFHEGIRRGKAEKDAIDAIRRAKASEVLYNEELRQRKEMEEALAKERLELEKMEKRRDEVMEELRAALDQKLLLESQIAESNQMVMSLEQKVISAVELLQNYKRERDELQVERDNALREAEELRKKQGEASSAHMPRFFSEFSFAEIEEATQSFNPSLKIGEGGYGSIFKGSLRHTQVAIKMLNAQSMQGPSEFQQEVDVLSKLRHSNLVTLIGACPEAWTLIYEYLPNGSLEDRLSCKDNTSPLSWQTRIRIATELCSVLIFLHSSKPHSIVHGDLKPSNILLDANFVSKLSDFGICRVLSRGEGSSNNTTLCCRTDPRGTFAYMDPEFLSSGELTPKSDVYSFGIILLRLLTGKQALGITKEVQYALDSGKLEMLLDPLAGDWPFVQAEQLARLALRCCEMSRKCRADLVSDVWRVLEPMRASCGCSSSFLLGTEEHFQPPSYFICPIFQEVMQDPHVAADGFTYEAEALKGWLDSGHDTSPMTNLKLEHKNLVPNHALRSAIQEWLQQH</sequence>
<evidence type="ECO:0000256" key="7">
    <source>
        <dbReference type="ARBA" id="ARBA00022777"/>
    </source>
</evidence>
<evidence type="ECO:0000256" key="2">
    <source>
        <dbReference type="ARBA" id="ARBA00003861"/>
    </source>
</evidence>
<evidence type="ECO:0000256" key="9">
    <source>
        <dbReference type="ARBA" id="ARBA00022840"/>
    </source>
</evidence>
<evidence type="ECO:0000256" key="11">
    <source>
        <dbReference type="SAM" id="Coils"/>
    </source>
</evidence>
<feature type="compositionally biased region" description="Low complexity" evidence="12">
    <location>
        <begin position="393"/>
        <end position="410"/>
    </location>
</feature>
<keyword evidence="6 10" id="KW-0547">Nucleotide-binding</keyword>
<dbReference type="FunFam" id="3.30.40.10:FF:000428">
    <property type="entry name" value="U-box domain-containing protein 54"/>
    <property type="match status" value="1"/>
</dbReference>
<feature type="region of interest" description="Disordered" evidence="12">
    <location>
        <begin position="392"/>
        <end position="426"/>
    </location>
</feature>
<feature type="region of interest" description="Disordered" evidence="12">
    <location>
        <begin position="1"/>
        <end position="52"/>
    </location>
</feature>
<dbReference type="CDD" id="cd01989">
    <property type="entry name" value="USP_STK_Ubox_N"/>
    <property type="match status" value="1"/>
</dbReference>
<dbReference type="EMBL" id="VIEB01000098">
    <property type="protein sequence ID" value="TQE06779.1"/>
    <property type="molecule type" value="Genomic_DNA"/>
</dbReference>
<accession>A0A540N701</accession>
<dbReference type="InterPro" id="IPR017441">
    <property type="entry name" value="Protein_kinase_ATP_BS"/>
</dbReference>
<dbReference type="EC" id="2.3.2.27" evidence="4"/>
<feature type="compositionally biased region" description="Polar residues" evidence="12">
    <location>
        <begin position="458"/>
        <end position="467"/>
    </location>
</feature>
<dbReference type="SUPFAM" id="SSF52402">
    <property type="entry name" value="Adenine nucleotide alpha hydrolases-like"/>
    <property type="match status" value="1"/>
</dbReference>
<dbReference type="GO" id="GO:0061630">
    <property type="term" value="F:ubiquitin protein ligase activity"/>
    <property type="evidence" value="ECO:0007669"/>
    <property type="project" value="UniProtKB-EC"/>
</dbReference>
<proteinExistence type="predicted"/>
<dbReference type="Gene3D" id="3.40.50.620">
    <property type="entry name" value="HUPs"/>
    <property type="match status" value="1"/>
</dbReference>
<dbReference type="PANTHER" id="PTHR45647:SF100">
    <property type="entry name" value="U-BOX DOMAIN-CONTAINING PROTEIN 33"/>
    <property type="match status" value="1"/>
</dbReference>
<protein>
    <recommendedName>
        <fullName evidence="4">RING-type E3 ubiquitin transferase</fullName>
        <ecNumber evidence="4">2.3.2.27</ecNumber>
    </recommendedName>
</protein>
<dbReference type="Pfam" id="PF00069">
    <property type="entry name" value="Pkinase"/>
    <property type="match status" value="1"/>
</dbReference>
<keyword evidence="16" id="KW-1185">Reference proteome</keyword>
<evidence type="ECO:0000256" key="3">
    <source>
        <dbReference type="ARBA" id="ARBA00004906"/>
    </source>
</evidence>
<keyword evidence="8" id="KW-0833">Ubl conjugation pathway</keyword>
<evidence type="ECO:0000256" key="10">
    <source>
        <dbReference type="PROSITE-ProRule" id="PRU10141"/>
    </source>
</evidence>
<dbReference type="Gene3D" id="3.30.40.10">
    <property type="entry name" value="Zinc/RING finger domain, C3HC4 (zinc finger)"/>
    <property type="match status" value="1"/>
</dbReference>
<keyword evidence="9 10" id="KW-0067">ATP-binding</keyword>
<feature type="domain" description="U-box" evidence="14">
    <location>
        <begin position="948"/>
        <end position="1019"/>
    </location>
</feature>
<dbReference type="Pfam" id="PF04564">
    <property type="entry name" value="U-box"/>
    <property type="match status" value="1"/>
</dbReference>
<dbReference type="InterPro" id="IPR014729">
    <property type="entry name" value="Rossmann-like_a/b/a_fold"/>
</dbReference>
<dbReference type="FunFam" id="3.30.200.20:FF:000162">
    <property type="entry name" value="Adenine nucleotide alpha hydrolase-like domain kinase"/>
    <property type="match status" value="1"/>
</dbReference>
<dbReference type="GO" id="GO:0005524">
    <property type="term" value="F:ATP binding"/>
    <property type="evidence" value="ECO:0007669"/>
    <property type="project" value="UniProtKB-UniRule"/>
</dbReference>
<dbReference type="GO" id="GO:0004672">
    <property type="term" value="F:protein kinase activity"/>
    <property type="evidence" value="ECO:0007669"/>
    <property type="project" value="InterPro"/>
</dbReference>
<evidence type="ECO:0000313" key="15">
    <source>
        <dbReference type="EMBL" id="TQE06779.1"/>
    </source>
</evidence>
<dbReference type="STRING" id="106549.A0A540N701"/>
<reference evidence="15 16" key="1">
    <citation type="journal article" date="2019" name="G3 (Bethesda)">
        <title>Sequencing of a Wild Apple (Malus baccata) Genome Unravels the Differences Between Cultivated and Wild Apple Species Regarding Disease Resistance and Cold Tolerance.</title>
        <authorList>
            <person name="Chen X."/>
        </authorList>
    </citation>
    <scope>NUCLEOTIDE SEQUENCE [LARGE SCALE GENOMIC DNA]</scope>
    <source>
        <strain evidence="16">cv. Shandingzi</strain>
        <tissue evidence="15">Leaves</tissue>
    </source>
</reference>
<gene>
    <name evidence="15" type="ORF">C1H46_007648</name>
</gene>
<dbReference type="PANTHER" id="PTHR45647">
    <property type="entry name" value="OS02G0152300 PROTEIN"/>
    <property type="match status" value="1"/>
</dbReference>
<feature type="compositionally biased region" description="Basic and acidic residues" evidence="12">
    <location>
        <begin position="23"/>
        <end position="43"/>
    </location>
</feature>
<evidence type="ECO:0000256" key="4">
    <source>
        <dbReference type="ARBA" id="ARBA00012483"/>
    </source>
</evidence>
<keyword evidence="7" id="KW-0418">Kinase</keyword>
<comment type="function">
    <text evidence="2">Functions as an E3 ubiquitin ligase.</text>
</comment>
<dbReference type="Proteomes" id="UP000315295">
    <property type="component" value="Unassembled WGS sequence"/>
</dbReference>
<evidence type="ECO:0000256" key="8">
    <source>
        <dbReference type="ARBA" id="ARBA00022786"/>
    </source>
</evidence>
<dbReference type="PROSITE" id="PS00107">
    <property type="entry name" value="PROTEIN_KINASE_ATP"/>
    <property type="match status" value="1"/>
</dbReference>
<evidence type="ECO:0000256" key="1">
    <source>
        <dbReference type="ARBA" id="ARBA00000900"/>
    </source>
</evidence>
<feature type="coiled-coil region" evidence="11">
    <location>
        <begin position="536"/>
        <end position="633"/>
    </location>
</feature>
<dbReference type="SUPFAM" id="SSF56112">
    <property type="entry name" value="Protein kinase-like (PK-like)"/>
    <property type="match status" value="1"/>
</dbReference>
<evidence type="ECO:0000313" key="16">
    <source>
        <dbReference type="Proteomes" id="UP000315295"/>
    </source>
</evidence>
<dbReference type="PROSITE" id="PS00108">
    <property type="entry name" value="PROTEIN_KINASE_ST"/>
    <property type="match status" value="1"/>
</dbReference>
<dbReference type="GO" id="GO:0016567">
    <property type="term" value="P:protein ubiquitination"/>
    <property type="evidence" value="ECO:0007669"/>
    <property type="project" value="UniProtKB-UniPathway"/>
</dbReference>
<comment type="pathway">
    <text evidence="3">Protein modification; protein ubiquitination.</text>
</comment>
<evidence type="ECO:0000259" key="14">
    <source>
        <dbReference type="PROSITE" id="PS51698"/>
    </source>
</evidence>
<dbReference type="InterPro" id="IPR000719">
    <property type="entry name" value="Prot_kinase_dom"/>
</dbReference>
<dbReference type="Gene3D" id="1.10.510.10">
    <property type="entry name" value="Transferase(Phosphotransferase) domain 1"/>
    <property type="match status" value="1"/>
</dbReference>
<name>A0A540N701_MALBA</name>
<dbReference type="PROSITE" id="PS50011">
    <property type="entry name" value="PROTEIN_KINASE_DOM"/>
    <property type="match status" value="1"/>
</dbReference>
<evidence type="ECO:0000256" key="6">
    <source>
        <dbReference type="ARBA" id="ARBA00022741"/>
    </source>
</evidence>
<feature type="binding site" evidence="10">
    <location>
        <position position="688"/>
    </location>
    <ligand>
        <name>ATP</name>
        <dbReference type="ChEBI" id="CHEBI:30616"/>
    </ligand>
</feature>
<evidence type="ECO:0000256" key="12">
    <source>
        <dbReference type="SAM" id="MobiDB-lite"/>
    </source>
</evidence>
<dbReference type="PROSITE" id="PS51698">
    <property type="entry name" value="U_BOX"/>
    <property type="match status" value="1"/>
</dbReference>